<dbReference type="Proteomes" id="UP000463975">
    <property type="component" value="Chromosome"/>
</dbReference>
<evidence type="ECO:0000256" key="2">
    <source>
        <dbReference type="SAM" id="SignalP"/>
    </source>
</evidence>
<organism evidence="3 4">
    <name type="scientific">Aristophania vespae</name>
    <dbReference type="NCBI Taxonomy" id="2697033"/>
    <lineage>
        <taxon>Bacteria</taxon>
        <taxon>Pseudomonadati</taxon>
        <taxon>Pseudomonadota</taxon>
        <taxon>Alphaproteobacteria</taxon>
        <taxon>Acetobacterales</taxon>
        <taxon>Acetobacteraceae</taxon>
        <taxon>Aristophania</taxon>
    </lineage>
</organism>
<evidence type="ECO:0000256" key="1">
    <source>
        <dbReference type="SAM" id="MobiDB-lite"/>
    </source>
</evidence>
<evidence type="ECO:0008006" key="5">
    <source>
        <dbReference type="Google" id="ProtNLM"/>
    </source>
</evidence>
<feature type="region of interest" description="Disordered" evidence="1">
    <location>
        <begin position="270"/>
        <end position="412"/>
    </location>
</feature>
<accession>A0A6P1NKJ7</accession>
<proteinExistence type="predicted"/>
<feature type="compositionally biased region" description="Low complexity" evidence="1">
    <location>
        <begin position="318"/>
        <end position="332"/>
    </location>
</feature>
<evidence type="ECO:0000313" key="3">
    <source>
        <dbReference type="EMBL" id="QHI96172.1"/>
    </source>
</evidence>
<sequence>MKGRLMSLFFGSLKRCQAKRRHNLWAALLLLGSSQAALADTPVHTILPGEELDLSVPCAMVLLSVTPKLKNSVTIDEVNGASPEVVRGKDGTENRVALALRGCNKGSSLHMHLSPNTTLTLHDSHDARVIIEGSLASLETSLNDASLTAETVQSLDLSASGDTQIAIQNLNRAAQIVASDRSQLHIGRVALTALSAKLSGASNLQVGSGQIDTATLTLTDQATSHISALIGKAVVTAQNTSKVALGPIRGALFPTGTGTIEQLHTLESAPVTTQQQTGPQPPAQTEPKTQSPTPTPETPASNNNSAPINIPASQPVDAQPVTPQPASTAQQPTPAPSSDKDSETSVPAPSISIIPTEKKKSEDESVAPSSDTEQTQEEQSTTSEAASETTADTTSVMPATEDNKTDSLKPLP</sequence>
<evidence type="ECO:0000313" key="4">
    <source>
        <dbReference type="Proteomes" id="UP000463975"/>
    </source>
</evidence>
<feature type="compositionally biased region" description="Low complexity" evidence="1">
    <location>
        <begin position="369"/>
        <end position="395"/>
    </location>
</feature>
<keyword evidence="2" id="KW-0732">Signal</keyword>
<feature type="chain" id="PRO_5026870258" description="Auto-transporter adhesin head GIN domain-containing protein" evidence="2">
    <location>
        <begin position="40"/>
        <end position="412"/>
    </location>
</feature>
<dbReference type="EMBL" id="CP047652">
    <property type="protein sequence ID" value="QHI96172.1"/>
    <property type="molecule type" value="Genomic_DNA"/>
</dbReference>
<feature type="signal peptide" evidence="2">
    <location>
        <begin position="1"/>
        <end position="39"/>
    </location>
</feature>
<dbReference type="Gene3D" id="2.160.20.120">
    <property type="match status" value="1"/>
</dbReference>
<dbReference type="AlphaFoldDB" id="A0A6P1NKJ7"/>
<feature type="compositionally biased region" description="Polar residues" evidence="1">
    <location>
        <begin position="288"/>
        <end position="307"/>
    </location>
</feature>
<keyword evidence="4" id="KW-1185">Reference proteome</keyword>
<gene>
    <name evidence="3" type="ORF">GT348_07975</name>
</gene>
<dbReference type="KEGG" id="bomb:GT348_07975"/>
<protein>
    <recommendedName>
        <fullName evidence="5">Auto-transporter adhesin head GIN domain-containing protein</fullName>
    </recommendedName>
</protein>
<name>A0A6P1NKJ7_9PROT</name>
<feature type="compositionally biased region" description="Basic and acidic residues" evidence="1">
    <location>
        <begin position="401"/>
        <end position="412"/>
    </location>
</feature>
<reference evidence="3 4" key="1">
    <citation type="submission" date="2020-01" db="EMBL/GenBank/DDBJ databases">
        <title>Genome sequencing of strain KACC 21507.</title>
        <authorList>
            <person name="Heo J."/>
            <person name="Kim S.-J."/>
            <person name="Kim J.-S."/>
            <person name="Hong S.-B."/>
            <person name="Kwon S.-W."/>
        </authorList>
    </citation>
    <scope>NUCLEOTIDE SEQUENCE [LARGE SCALE GENOMIC DNA]</scope>
    <source>
        <strain evidence="3 4">KACC 21507</strain>
    </source>
</reference>
<dbReference type="RefSeq" id="WP_160619245.1">
    <property type="nucleotide sequence ID" value="NZ_CP047652.1"/>
</dbReference>